<evidence type="ECO:0000256" key="4">
    <source>
        <dbReference type="ARBA" id="ARBA00022729"/>
    </source>
</evidence>
<comment type="subcellular location">
    <subcellularLocation>
        <location evidence="1">Membrane</location>
        <topology evidence="1">Lipid-anchor</topology>
    </subcellularLocation>
</comment>
<keyword evidence="11" id="KW-1185">Reference proteome</keyword>
<feature type="domain" description="Spore germination protein N-terminal" evidence="9">
    <location>
        <begin position="26"/>
        <end position="198"/>
    </location>
</feature>
<dbReference type="InterPro" id="IPR046953">
    <property type="entry name" value="Spore_GerAC-like_C"/>
</dbReference>
<dbReference type="PANTHER" id="PTHR35789:SF1">
    <property type="entry name" value="SPORE GERMINATION PROTEIN B3"/>
    <property type="match status" value="1"/>
</dbReference>
<evidence type="ECO:0000313" key="11">
    <source>
        <dbReference type="Proteomes" id="UP000007397"/>
    </source>
</evidence>
<dbReference type="NCBIfam" id="TIGR02887">
    <property type="entry name" value="spore_ger_x_C"/>
    <property type="match status" value="1"/>
</dbReference>
<gene>
    <name evidence="10" type="ordered locus">HBHAL_4897</name>
</gene>
<dbReference type="PATRIC" id="fig|866895.3.peg.3935"/>
<dbReference type="HOGENOM" id="CLU_051140_0_0_9"/>
<keyword evidence="7" id="KW-0449">Lipoprotein</keyword>
<dbReference type="InterPro" id="IPR057336">
    <property type="entry name" value="GerAC_N"/>
</dbReference>
<dbReference type="Proteomes" id="UP000007397">
    <property type="component" value="Chromosome"/>
</dbReference>
<evidence type="ECO:0000256" key="5">
    <source>
        <dbReference type="ARBA" id="ARBA00023136"/>
    </source>
</evidence>
<dbReference type="Gene3D" id="3.30.300.210">
    <property type="entry name" value="Nutrient germinant receptor protein C, domain 3"/>
    <property type="match status" value="1"/>
</dbReference>
<dbReference type="Pfam" id="PF25198">
    <property type="entry name" value="Spore_GerAC_N"/>
    <property type="match status" value="1"/>
</dbReference>
<dbReference type="EMBL" id="HE717023">
    <property type="protein sequence ID" value="CCG47234.1"/>
    <property type="molecule type" value="Genomic_DNA"/>
</dbReference>
<dbReference type="eggNOG" id="ENOG502Z9N7">
    <property type="taxonomic scope" value="Bacteria"/>
</dbReference>
<dbReference type="AlphaFoldDB" id="I0JSW2"/>
<evidence type="ECO:0000256" key="1">
    <source>
        <dbReference type="ARBA" id="ARBA00004635"/>
    </source>
</evidence>
<dbReference type="Gene3D" id="6.20.190.10">
    <property type="entry name" value="Nutrient germinant receptor protein C, domain 1"/>
    <property type="match status" value="1"/>
</dbReference>
<evidence type="ECO:0000313" key="10">
    <source>
        <dbReference type="EMBL" id="CCG47234.1"/>
    </source>
</evidence>
<keyword evidence="4" id="KW-0732">Signal</keyword>
<reference evidence="10 11" key="1">
    <citation type="journal article" date="2013" name="Environ. Microbiol.">
        <title>Chloride and organic osmolytes: a hybrid strategy to cope with elevated salinities by the moderately halophilic, chloride-dependent bacterium Halobacillus halophilus.</title>
        <authorList>
            <person name="Saum S.H."/>
            <person name="Pfeiffer F."/>
            <person name="Palm P."/>
            <person name="Rampp M."/>
            <person name="Schuster S.C."/>
            <person name="Muller V."/>
            <person name="Oesterhelt D."/>
        </authorList>
    </citation>
    <scope>NUCLEOTIDE SEQUENCE [LARGE SCALE GENOMIC DNA]</scope>
    <source>
        <strain evidence="11">ATCC 35676 / DSM 2266 / JCM 20832 / KCTC 3685 / LMG 17431 / NBRC 102448 / NCIMB 2269</strain>
    </source>
</reference>
<evidence type="ECO:0000256" key="2">
    <source>
        <dbReference type="ARBA" id="ARBA00007886"/>
    </source>
</evidence>
<sequence length="400" mass="44523">MNTYHFPFRKLLLIFICLLLLTGCWNSRELDELGIVVTLGIDKTEEGEYILAVQVINPSEIATDAPTSRPPVSTYTTTGRTLMEAFRRLTAKTPRTTYLSQLRLVVLGKAVAEEGVMPVLDLLYRDHEFRTSFYMTVAKNARVESMLSIVTPYEKIPANKIMGSIENVERHWAATKGVTIDKVIASIRNPGEDPVMSGILLLGEEDIGTNMGNVENVDAPTKLEIDEIGVFKGDKLVGWLNEEESQGLNYATGNVHSTVITHPCDDEGSLSVELLRTSGAMKGKIKNDQPVIDIKIEAEGNVGEVDCKVDLSKPEAIEKVNKQAEKSIKESIQATLAKVQKEYGSDVFGFGGVIHRDQPEYWKKVEKEWSSYYQDVEVNVEANVKIRRKGNSTQPINKES</sequence>
<dbReference type="RefSeq" id="WP_014645118.1">
    <property type="nucleotide sequence ID" value="NC_017668.1"/>
</dbReference>
<dbReference type="GO" id="GO:0016020">
    <property type="term" value="C:membrane"/>
    <property type="evidence" value="ECO:0007669"/>
    <property type="project" value="UniProtKB-SubCell"/>
</dbReference>
<organism evidence="10 11">
    <name type="scientific">Halobacillus halophilus (strain ATCC 35676 / DSM 2266 / JCM 20832 / KCTC 3685 / LMG 17431 / NBRC 102448 / NCIMB 2269)</name>
    <name type="common">Sporosarcina halophila</name>
    <dbReference type="NCBI Taxonomy" id="866895"/>
    <lineage>
        <taxon>Bacteria</taxon>
        <taxon>Bacillati</taxon>
        <taxon>Bacillota</taxon>
        <taxon>Bacilli</taxon>
        <taxon>Bacillales</taxon>
        <taxon>Bacillaceae</taxon>
        <taxon>Halobacillus</taxon>
    </lineage>
</organism>
<evidence type="ECO:0000256" key="3">
    <source>
        <dbReference type="ARBA" id="ARBA00022544"/>
    </source>
</evidence>
<dbReference type="Pfam" id="PF05504">
    <property type="entry name" value="Spore_GerAC"/>
    <property type="match status" value="1"/>
</dbReference>
<dbReference type="PANTHER" id="PTHR35789">
    <property type="entry name" value="SPORE GERMINATION PROTEIN B3"/>
    <property type="match status" value="1"/>
</dbReference>
<comment type="similarity">
    <text evidence="2">Belongs to the GerABKC lipoprotein family.</text>
</comment>
<dbReference type="GO" id="GO:0009847">
    <property type="term" value="P:spore germination"/>
    <property type="evidence" value="ECO:0007669"/>
    <property type="project" value="InterPro"/>
</dbReference>
<dbReference type="KEGG" id="hhd:HBHAL_4897"/>
<keyword evidence="5" id="KW-0472">Membrane</keyword>
<keyword evidence="6" id="KW-0564">Palmitate</keyword>
<dbReference type="STRING" id="866895.HBHAL_4897"/>
<proteinExistence type="inferred from homology"/>
<evidence type="ECO:0000256" key="7">
    <source>
        <dbReference type="ARBA" id="ARBA00023288"/>
    </source>
</evidence>
<dbReference type="InterPro" id="IPR038501">
    <property type="entry name" value="Spore_GerAC_C_sf"/>
</dbReference>
<evidence type="ECO:0000259" key="8">
    <source>
        <dbReference type="Pfam" id="PF05504"/>
    </source>
</evidence>
<protein>
    <submittedName>
        <fullName evidence="10">Spore germination protein KC</fullName>
    </submittedName>
</protein>
<dbReference type="InterPro" id="IPR008844">
    <property type="entry name" value="Spore_GerAC-like"/>
</dbReference>
<evidence type="ECO:0000256" key="6">
    <source>
        <dbReference type="ARBA" id="ARBA00023139"/>
    </source>
</evidence>
<name>I0JSW2_HALH3</name>
<evidence type="ECO:0000259" key="9">
    <source>
        <dbReference type="Pfam" id="PF25198"/>
    </source>
</evidence>
<accession>I0JSW2</accession>
<feature type="domain" description="Spore germination GerAC-like C-terminal" evidence="8">
    <location>
        <begin position="228"/>
        <end position="390"/>
    </location>
</feature>
<keyword evidence="3" id="KW-0309">Germination</keyword>